<comment type="caution">
    <text evidence="4">The sequence shown here is derived from an EMBL/GenBank/DDBJ whole genome shotgun (WGS) entry which is preliminary data.</text>
</comment>
<protein>
    <submittedName>
        <fullName evidence="4">Alanine acetyltransferase</fullName>
    </submittedName>
</protein>
<dbReference type="PANTHER" id="PTHR43420:SF44">
    <property type="entry name" value="ACETYLTRANSFERASE YPEA"/>
    <property type="match status" value="1"/>
</dbReference>
<dbReference type="InterPro" id="IPR050680">
    <property type="entry name" value="YpeA/RimI_acetyltransf"/>
</dbReference>
<feature type="domain" description="N-acetyltransferase" evidence="3">
    <location>
        <begin position="1"/>
        <end position="154"/>
    </location>
</feature>
<dbReference type="InterPro" id="IPR016181">
    <property type="entry name" value="Acyl_CoA_acyltransferase"/>
</dbReference>
<evidence type="ECO:0000256" key="1">
    <source>
        <dbReference type="ARBA" id="ARBA00022679"/>
    </source>
</evidence>
<dbReference type="PANTHER" id="PTHR43420">
    <property type="entry name" value="ACETYLTRANSFERASE"/>
    <property type="match status" value="1"/>
</dbReference>
<evidence type="ECO:0000313" key="4">
    <source>
        <dbReference type="EMBL" id="GGB34507.1"/>
    </source>
</evidence>
<evidence type="ECO:0000259" key="3">
    <source>
        <dbReference type="PROSITE" id="PS51186"/>
    </source>
</evidence>
<dbReference type="EMBL" id="BMDZ01000012">
    <property type="protein sequence ID" value="GGB34507.1"/>
    <property type="molecule type" value="Genomic_DNA"/>
</dbReference>
<evidence type="ECO:0000313" key="5">
    <source>
        <dbReference type="Proteomes" id="UP000603352"/>
    </source>
</evidence>
<sequence>MADLHAKAFNEPWDSPWDAVAIARLLDLDTVAGLAAWPARDGDIRDGGTWDVGTDAPTGMVLIQAAAGEAEILTIAVDPRARRQGLGLLLLDGAAIWAAAHGAERLLLEVAADNPAARGLYQKAGFTTVGRRRGYYARGKQVPADAEVMALALTVDDAPVQIS</sequence>
<name>A0ABQ1ICV4_9PROT</name>
<dbReference type="Pfam" id="PF00583">
    <property type="entry name" value="Acetyltransf_1"/>
    <property type="match status" value="1"/>
</dbReference>
<evidence type="ECO:0000256" key="2">
    <source>
        <dbReference type="ARBA" id="ARBA00023315"/>
    </source>
</evidence>
<reference evidence="5" key="1">
    <citation type="journal article" date="2019" name="Int. J. Syst. Evol. Microbiol.">
        <title>The Global Catalogue of Microorganisms (GCM) 10K type strain sequencing project: providing services to taxonomists for standard genome sequencing and annotation.</title>
        <authorList>
            <consortium name="The Broad Institute Genomics Platform"/>
            <consortium name="The Broad Institute Genome Sequencing Center for Infectious Disease"/>
            <person name="Wu L."/>
            <person name="Ma J."/>
        </authorList>
    </citation>
    <scope>NUCLEOTIDE SEQUENCE [LARGE SCALE GENOMIC DNA]</scope>
    <source>
        <strain evidence="5">CGMCC 1.10188</strain>
    </source>
</reference>
<proteinExistence type="predicted"/>
<keyword evidence="5" id="KW-1185">Reference proteome</keyword>
<gene>
    <name evidence="4" type="primary">rimI</name>
    <name evidence="4" type="ORF">GCM10011505_14970</name>
</gene>
<dbReference type="InterPro" id="IPR000182">
    <property type="entry name" value="GNAT_dom"/>
</dbReference>
<dbReference type="PROSITE" id="PS51186">
    <property type="entry name" value="GNAT"/>
    <property type="match status" value="1"/>
</dbReference>
<dbReference type="Proteomes" id="UP000603352">
    <property type="component" value="Unassembled WGS sequence"/>
</dbReference>
<keyword evidence="2" id="KW-0012">Acyltransferase</keyword>
<dbReference type="SUPFAM" id="SSF55729">
    <property type="entry name" value="Acyl-CoA N-acyltransferases (Nat)"/>
    <property type="match status" value="1"/>
</dbReference>
<organism evidence="4 5">
    <name type="scientific">Tistrella bauzanensis</name>
    <dbReference type="NCBI Taxonomy" id="657419"/>
    <lineage>
        <taxon>Bacteria</taxon>
        <taxon>Pseudomonadati</taxon>
        <taxon>Pseudomonadota</taxon>
        <taxon>Alphaproteobacteria</taxon>
        <taxon>Geminicoccales</taxon>
        <taxon>Geminicoccaceae</taxon>
        <taxon>Tistrella</taxon>
    </lineage>
</organism>
<accession>A0ABQ1ICV4</accession>
<keyword evidence="1" id="KW-0808">Transferase</keyword>
<dbReference type="Gene3D" id="3.40.630.30">
    <property type="match status" value="1"/>
</dbReference>